<evidence type="ECO:0000256" key="1">
    <source>
        <dbReference type="SAM" id="MobiDB-lite"/>
    </source>
</evidence>
<reference evidence="2" key="1">
    <citation type="submission" date="2015-08" db="EMBL/GenBank/DDBJ databases">
        <authorList>
            <person name="Babu N.S."/>
            <person name="Beckwith C.J."/>
            <person name="Beseler K.G."/>
            <person name="Brison A."/>
            <person name="Carone J.V."/>
            <person name="Caskin T.P."/>
            <person name="Diamond M."/>
            <person name="Durham M.E."/>
            <person name="Foxe J.M."/>
            <person name="Go M."/>
            <person name="Henderson B.A."/>
            <person name="Jones I.B."/>
            <person name="McGettigan J.A."/>
            <person name="Micheletti S.J."/>
            <person name="Nasrallah M.E."/>
            <person name="Ortiz D."/>
            <person name="Piller C.R."/>
            <person name="Privatt S.R."/>
            <person name="Schneider S.L."/>
            <person name="Sharp S."/>
            <person name="Smith T.C."/>
            <person name="Stanton J.D."/>
            <person name="Ullery H.E."/>
            <person name="Wilson R.J."/>
            <person name="Serrano M.G."/>
            <person name="Buck G."/>
            <person name="Lee V."/>
            <person name="Wang Y."/>
            <person name="Carvalho R."/>
            <person name="Voegtly L."/>
            <person name="Shi R."/>
            <person name="Duckworth R."/>
            <person name="Johnson A."/>
            <person name="Loviza R."/>
            <person name="Walstead R."/>
            <person name="Shah Z."/>
            <person name="Kiflezghi M."/>
            <person name="Wade K."/>
            <person name="Ball S.L."/>
            <person name="Bradley K.W."/>
            <person name="Asai D.J."/>
            <person name="Bowman C.A."/>
            <person name="Russell D.A."/>
            <person name="Pope W.H."/>
            <person name="Jacobs-Sera D."/>
            <person name="Hendrix R.W."/>
            <person name="Hatfull G.F."/>
        </authorList>
    </citation>
    <scope>NUCLEOTIDE SEQUENCE</scope>
</reference>
<dbReference type="EMBL" id="CZKA01000043">
    <property type="protein sequence ID" value="CUR57909.1"/>
    <property type="molecule type" value="Genomic_DNA"/>
</dbReference>
<dbReference type="AlphaFoldDB" id="A0A2P2C7E4"/>
<feature type="compositionally biased region" description="Polar residues" evidence="1">
    <location>
        <begin position="7"/>
        <end position="22"/>
    </location>
</feature>
<feature type="region of interest" description="Disordered" evidence="1">
    <location>
        <begin position="1"/>
        <end position="22"/>
    </location>
</feature>
<proteinExistence type="predicted"/>
<protein>
    <submittedName>
        <fullName evidence="2">Uncharacterized protein</fullName>
    </submittedName>
</protein>
<sequence length="22" mass="2198">MGVAVNSHMSTHASALASSSRP</sequence>
<name>A0A2P2C7E4_9ZZZZ</name>
<organism evidence="2">
    <name type="scientific">metagenome</name>
    <dbReference type="NCBI Taxonomy" id="256318"/>
    <lineage>
        <taxon>unclassified sequences</taxon>
        <taxon>metagenomes</taxon>
    </lineage>
</organism>
<evidence type="ECO:0000313" key="2">
    <source>
        <dbReference type="EMBL" id="CUR57909.1"/>
    </source>
</evidence>
<accession>A0A2P2C7E4</accession>
<gene>
    <name evidence="2" type="ORF">NOCA2480001</name>
</gene>